<dbReference type="InterPro" id="IPR011006">
    <property type="entry name" value="CheY-like_superfamily"/>
</dbReference>
<reference evidence="3 4" key="1">
    <citation type="submission" date="2018-10" db="EMBL/GenBank/DDBJ databases">
        <title>Genomic Encyclopedia of Archaeal and Bacterial Type Strains, Phase II (KMG-II): from individual species to whole genera.</title>
        <authorList>
            <person name="Goeker M."/>
        </authorList>
    </citation>
    <scope>NUCLEOTIDE SEQUENCE [LARGE SCALE GENOMIC DNA]</scope>
    <source>
        <strain evidence="3 4">DSM 14219</strain>
    </source>
</reference>
<sequence>MNKEYLNVIVADHEEGNVVYFKDILKDLKIDIKVQMFWNGEDLMKYLNTENNIVPEVLFIAHNLAKKSGLECLEEIKSDIRLNNMVNVVYSDRFSDQEADELFVKGANVCFNRPAEYKALKKIITEVITINWQYHTSGLNKDNFIMKVG</sequence>
<evidence type="ECO:0000259" key="2">
    <source>
        <dbReference type="PROSITE" id="PS50110"/>
    </source>
</evidence>
<accession>A0A495S8N2</accession>
<evidence type="ECO:0000256" key="1">
    <source>
        <dbReference type="PROSITE-ProRule" id="PRU00169"/>
    </source>
</evidence>
<evidence type="ECO:0000313" key="3">
    <source>
        <dbReference type="EMBL" id="RKS95990.1"/>
    </source>
</evidence>
<evidence type="ECO:0000313" key="4">
    <source>
        <dbReference type="Proteomes" id="UP000272428"/>
    </source>
</evidence>
<dbReference type="InterPro" id="IPR001789">
    <property type="entry name" value="Sig_transdc_resp-reg_receiver"/>
</dbReference>
<dbReference type="EMBL" id="RBXB01000004">
    <property type="protein sequence ID" value="RKS95990.1"/>
    <property type="molecule type" value="Genomic_DNA"/>
</dbReference>
<name>A0A495S8N2_9FLAO</name>
<dbReference type="OrthoDB" id="7631574at2"/>
<dbReference type="AlphaFoldDB" id="A0A495S8N2"/>
<gene>
    <name evidence="3" type="ORF">BCF58_3493</name>
</gene>
<proteinExistence type="predicted"/>
<dbReference type="SUPFAM" id="SSF52172">
    <property type="entry name" value="CheY-like"/>
    <property type="match status" value="1"/>
</dbReference>
<keyword evidence="4" id="KW-1185">Reference proteome</keyword>
<dbReference type="PROSITE" id="PS50110">
    <property type="entry name" value="RESPONSE_REGULATORY"/>
    <property type="match status" value="1"/>
</dbReference>
<dbReference type="Proteomes" id="UP000272428">
    <property type="component" value="Unassembled WGS sequence"/>
</dbReference>
<comment type="caution">
    <text evidence="3">The sequence shown here is derived from an EMBL/GenBank/DDBJ whole genome shotgun (WGS) entry which is preliminary data.</text>
</comment>
<protein>
    <submittedName>
        <fullName evidence="3">Response regulator receiver domain-containing protein</fullName>
    </submittedName>
</protein>
<comment type="caution">
    <text evidence="1">Lacks conserved residue(s) required for the propagation of feature annotation.</text>
</comment>
<dbReference type="GO" id="GO:0000160">
    <property type="term" value="P:phosphorelay signal transduction system"/>
    <property type="evidence" value="ECO:0007669"/>
    <property type="project" value="InterPro"/>
</dbReference>
<dbReference type="RefSeq" id="WP_121463047.1">
    <property type="nucleotide sequence ID" value="NZ_RBXB01000004.1"/>
</dbReference>
<feature type="domain" description="Response regulatory" evidence="2">
    <location>
        <begin position="7"/>
        <end position="128"/>
    </location>
</feature>
<dbReference type="Gene3D" id="3.40.50.2300">
    <property type="match status" value="1"/>
</dbReference>
<organism evidence="3 4">
    <name type="scientific">Chryseobacterium defluvii</name>
    <dbReference type="NCBI Taxonomy" id="160396"/>
    <lineage>
        <taxon>Bacteria</taxon>
        <taxon>Pseudomonadati</taxon>
        <taxon>Bacteroidota</taxon>
        <taxon>Flavobacteriia</taxon>
        <taxon>Flavobacteriales</taxon>
        <taxon>Weeksellaceae</taxon>
        <taxon>Chryseobacterium group</taxon>
        <taxon>Chryseobacterium</taxon>
    </lineage>
</organism>